<proteinExistence type="predicted"/>
<comment type="caution">
    <text evidence="1">The sequence shown here is derived from an EMBL/GenBank/DDBJ whole genome shotgun (WGS) entry which is preliminary data.</text>
</comment>
<evidence type="ECO:0000313" key="2">
    <source>
        <dbReference type="Proteomes" id="UP001177021"/>
    </source>
</evidence>
<gene>
    <name evidence="1" type="ORF">MILVUS5_LOCUS23286</name>
</gene>
<evidence type="ECO:0000313" key="1">
    <source>
        <dbReference type="EMBL" id="CAJ2656558.1"/>
    </source>
</evidence>
<name>A0ACB0KJM1_TRIPR</name>
<accession>A0ACB0KJM1</accession>
<sequence>MGIFLEPIAEDILQLKGRTKRRKWAFIQVACPVVKIYNFSFVFLVEAFMGVHHSSSPPSLSPDLQI</sequence>
<organism evidence="1 2">
    <name type="scientific">Trifolium pratense</name>
    <name type="common">Red clover</name>
    <dbReference type="NCBI Taxonomy" id="57577"/>
    <lineage>
        <taxon>Eukaryota</taxon>
        <taxon>Viridiplantae</taxon>
        <taxon>Streptophyta</taxon>
        <taxon>Embryophyta</taxon>
        <taxon>Tracheophyta</taxon>
        <taxon>Spermatophyta</taxon>
        <taxon>Magnoliopsida</taxon>
        <taxon>eudicotyledons</taxon>
        <taxon>Gunneridae</taxon>
        <taxon>Pentapetalae</taxon>
        <taxon>rosids</taxon>
        <taxon>fabids</taxon>
        <taxon>Fabales</taxon>
        <taxon>Fabaceae</taxon>
        <taxon>Papilionoideae</taxon>
        <taxon>50 kb inversion clade</taxon>
        <taxon>NPAAA clade</taxon>
        <taxon>Hologalegina</taxon>
        <taxon>IRL clade</taxon>
        <taxon>Trifolieae</taxon>
        <taxon>Trifolium</taxon>
    </lineage>
</organism>
<protein>
    <submittedName>
        <fullName evidence="1">Uncharacterized protein</fullName>
    </submittedName>
</protein>
<keyword evidence="2" id="KW-1185">Reference proteome</keyword>
<dbReference type="Proteomes" id="UP001177021">
    <property type="component" value="Unassembled WGS sequence"/>
</dbReference>
<reference evidence="1" key="1">
    <citation type="submission" date="2023-10" db="EMBL/GenBank/DDBJ databases">
        <authorList>
            <person name="Rodriguez Cubillos JULIANA M."/>
            <person name="De Vega J."/>
        </authorList>
    </citation>
    <scope>NUCLEOTIDE SEQUENCE</scope>
</reference>
<dbReference type="EMBL" id="CASHSV030000206">
    <property type="protein sequence ID" value="CAJ2656558.1"/>
    <property type="molecule type" value="Genomic_DNA"/>
</dbReference>